<dbReference type="Proteomes" id="UP000015480">
    <property type="component" value="Chromosome"/>
</dbReference>
<dbReference type="STRING" id="1367847.JCM7686_1819"/>
<dbReference type="InterPro" id="IPR050428">
    <property type="entry name" value="TCS_sensor_his_kinase"/>
</dbReference>
<organism evidence="13 14">
    <name type="scientific">Paracoccus aminophilus JCM 7686</name>
    <dbReference type="NCBI Taxonomy" id="1367847"/>
    <lineage>
        <taxon>Bacteria</taxon>
        <taxon>Pseudomonadati</taxon>
        <taxon>Pseudomonadota</taxon>
        <taxon>Alphaproteobacteria</taxon>
        <taxon>Rhodobacterales</taxon>
        <taxon>Paracoccaceae</taxon>
        <taxon>Paracoccus</taxon>
    </lineage>
</organism>
<dbReference type="Gene3D" id="1.10.287.130">
    <property type="match status" value="1"/>
</dbReference>
<dbReference type="OrthoDB" id="9815202at2"/>
<evidence type="ECO:0000256" key="2">
    <source>
        <dbReference type="ARBA" id="ARBA00004370"/>
    </source>
</evidence>
<dbReference type="SUPFAM" id="SSF47384">
    <property type="entry name" value="Homodimeric domain of signal transducing histidine kinase"/>
    <property type="match status" value="1"/>
</dbReference>
<evidence type="ECO:0000256" key="9">
    <source>
        <dbReference type="ARBA" id="ARBA00023012"/>
    </source>
</evidence>
<dbReference type="InterPro" id="IPR005467">
    <property type="entry name" value="His_kinase_dom"/>
</dbReference>
<keyword evidence="8 10" id="KW-1133">Transmembrane helix</keyword>
<dbReference type="InterPro" id="IPR003660">
    <property type="entry name" value="HAMP_dom"/>
</dbReference>
<dbReference type="InterPro" id="IPR003661">
    <property type="entry name" value="HisK_dim/P_dom"/>
</dbReference>
<keyword evidence="4" id="KW-0597">Phosphoprotein</keyword>
<comment type="subcellular location">
    <subcellularLocation>
        <location evidence="2">Membrane</location>
    </subcellularLocation>
</comment>
<gene>
    <name evidence="13" type="ORF">JCM7686_1819</name>
</gene>
<dbReference type="SUPFAM" id="SSF55874">
    <property type="entry name" value="ATPase domain of HSP90 chaperone/DNA topoisomerase II/histidine kinase"/>
    <property type="match status" value="1"/>
</dbReference>
<dbReference type="InterPro" id="IPR036890">
    <property type="entry name" value="HATPase_C_sf"/>
</dbReference>
<dbReference type="eggNOG" id="COG2205">
    <property type="taxonomic scope" value="Bacteria"/>
</dbReference>
<name>S5XZQ0_PARAH</name>
<evidence type="ECO:0000256" key="1">
    <source>
        <dbReference type="ARBA" id="ARBA00000085"/>
    </source>
</evidence>
<feature type="transmembrane region" description="Helical" evidence="10">
    <location>
        <begin position="20"/>
        <end position="38"/>
    </location>
</feature>
<evidence type="ECO:0000256" key="4">
    <source>
        <dbReference type="ARBA" id="ARBA00022553"/>
    </source>
</evidence>
<keyword evidence="5 13" id="KW-0808">Transferase</keyword>
<comment type="catalytic activity">
    <reaction evidence="1">
        <text>ATP + protein L-histidine = ADP + protein N-phospho-L-histidine.</text>
        <dbReference type="EC" id="2.7.13.3"/>
    </reaction>
</comment>
<reference evidence="13 14" key="1">
    <citation type="journal article" date="2014" name="BMC Genomics">
        <title>Architecture and functions of a multipartite genome of the methylotrophic bacterium Paracoccus aminophilus JCM 7686, containing primary and secondary chromids.</title>
        <authorList>
            <person name="Dziewit L."/>
            <person name="Czarnecki J."/>
            <person name="Wibberg D."/>
            <person name="Radlinska M."/>
            <person name="Mrozek P."/>
            <person name="Szymczak M."/>
            <person name="Schluter A."/>
            <person name="Puhler A."/>
            <person name="Bartosik D."/>
        </authorList>
    </citation>
    <scope>NUCLEOTIDE SEQUENCE [LARGE SCALE GENOMIC DNA]</scope>
    <source>
        <strain evidence="13">JCM 7686</strain>
    </source>
</reference>
<feature type="domain" description="Histidine kinase" evidence="11">
    <location>
        <begin position="235"/>
        <end position="445"/>
    </location>
</feature>
<evidence type="ECO:0000256" key="7">
    <source>
        <dbReference type="ARBA" id="ARBA00022777"/>
    </source>
</evidence>
<keyword evidence="10" id="KW-0472">Membrane</keyword>
<evidence type="ECO:0000259" key="12">
    <source>
        <dbReference type="PROSITE" id="PS50885"/>
    </source>
</evidence>
<dbReference type="GO" id="GO:0000155">
    <property type="term" value="F:phosphorelay sensor kinase activity"/>
    <property type="evidence" value="ECO:0007669"/>
    <property type="project" value="InterPro"/>
</dbReference>
<dbReference type="PROSITE" id="PS50109">
    <property type="entry name" value="HIS_KIN"/>
    <property type="match status" value="1"/>
</dbReference>
<evidence type="ECO:0000256" key="8">
    <source>
        <dbReference type="ARBA" id="ARBA00022989"/>
    </source>
</evidence>
<keyword evidence="14" id="KW-1185">Reference proteome</keyword>
<dbReference type="PROSITE" id="PS50885">
    <property type="entry name" value="HAMP"/>
    <property type="match status" value="1"/>
</dbReference>
<feature type="domain" description="HAMP" evidence="12">
    <location>
        <begin position="173"/>
        <end position="227"/>
    </location>
</feature>
<dbReference type="KEGG" id="pami:JCM7686_1819"/>
<dbReference type="AlphaFoldDB" id="S5XZQ0"/>
<dbReference type="SMART" id="SM00387">
    <property type="entry name" value="HATPase_c"/>
    <property type="match status" value="1"/>
</dbReference>
<dbReference type="Gene3D" id="3.30.565.10">
    <property type="entry name" value="Histidine kinase-like ATPase, C-terminal domain"/>
    <property type="match status" value="1"/>
</dbReference>
<dbReference type="RefSeq" id="WP_020950558.1">
    <property type="nucleotide sequence ID" value="NC_022041.1"/>
</dbReference>
<dbReference type="InterPro" id="IPR036097">
    <property type="entry name" value="HisK_dim/P_sf"/>
</dbReference>
<keyword evidence="9" id="KW-0902">Two-component regulatory system</keyword>
<feature type="transmembrane region" description="Helical" evidence="10">
    <location>
        <begin position="152"/>
        <end position="173"/>
    </location>
</feature>
<evidence type="ECO:0000256" key="6">
    <source>
        <dbReference type="ARBA" id="ARBA00022692"/>
    </source>
</evidence>
<keyword evidence="6 10" id="KW-0812">Transmembrane</keyword>
<keyword evidence="7 13" id="KW-0418">Kinase</keyword>
<evidence type="ECO:0000313" key="13">
    <source>
        <dbReference type="EMBL" id="AGT08920.1"/>
    </source>
</evidence>
<sequence length="450" mass="47870">MTRWREALRATPMRLTLRLVALYILISALSFLTTWWLASEALLDASESVLEQELEELAASGDPADIALAVAEGARKADPEHQILRFDGPQGTVGNYLGPLPAGDLRQVDLSDKAAGVEGSYIMRSTRIGEGVLTVGQDTDAFDELREVFGKVLFFTLIPTAVLLLAGGMVIALRSTSRLAAIETTLARLAGGDLTARLPKLPGPRDDLSRVGAGIDRLAAAQEASVAALKQVSTDIAHDLRTPIQRLAVLLDQGLARPEGPDRRDFESASDEVQNIAATFDALLRIAQIEGGASLPVAPVDLSELLRDIAELYEPSAAETGHELRLDITAPVVVQGDRRLLGQAIVNLLENALHHAPPGPVTLGAARSGVAGASLWVADHGPGIPGSERDRVLRRLYRLDRSRQTPGNGLGLSLVAAILSRHGAELELTDNAPGLRATIHFASPENSHAS</sequence>
<dbReference type="EMBL" id="CP006650">
    <property type="protein sequence ID" value="AGT08920.1"/>
    <property type="molecule type" value="Genomic_DNA"/>
</dbReference>
<protein>
    <recommendedName>
        <fullName evidence="3">histidine kinase</fullName>
        <ecNumber evidence="3">2.7.13.3</ecNumber>
    </recommendedName>
</protein>
<evidence type="ECO:0000259" key="11">
    <source>
        <dbReference type="PROSITE" id="PS50109"/>
    </source>
</evidence>
<evidence type="ECO:0000256" key="3">
    <source>
        <dbReference type="ARBA" id="ARBA00012438"/>
    </source>
</evidence>
<evidence type="ECO:0000313" key="14">
    <source>
        <dbReference type="Proteomes" id="UP000015480"/>
    </source>
</evidence>
<dbReference type="HOGENOM" id="CLU_000445_89_6_5"/>
<dbReference type="SMART" id="SM00388">
    <property type="entry name" value="HisKA"/>
    <property type="match status" value="1"/>
</dbReference>
<proteinExistence type="predicted"/>
<accession>S5XZQ0</accession>
<dbReference type="PANTHER" id="PTHR45436">
    <property type="entry name" value="SENSOR HISTIDINE KINASE YKOH"/>
    <property type="match status" value="1"/>
</dbReference>
<dbReference type="Pfam" id="PF02518">
    <property type="entry name" value="HATPase_c"/>
    <property type="match status" value="1"/>
</dbReference>
<dbReference type="InterPro" id="IPR003594">
    <property type="entry name" value="HATPase_dom"/>
</dbReference>
<dbReference type="PANTHER" id="PTHR45436:SF8">
    <property type="entry name" value="HISTIDINE KINASE"/>
    <property type="match status" value="1"/>
</dbReference>
<dbReference type="PATRIC" id="fig|1367847.3.peg.1803"/>
<dbReference type="GO" id="GO:0005886">
    <property type="term" value="C:plasma membrane"/>
    <property type="evidence" value="ECO:0007669"/>
    <property type="project" value="TreeGrafter"/>
</dbReference>
<dbReference type="EC" id="2.7.13.3" evidence="3"/>
<evidence type="ECO:0000256" key="5">
    <source>
        <dbReference type="ARBA" id="ARBA00022679"/>
    </source>
</evidence>
<evidence type="ECO:0000256" key="10">
    <source>
        <dbReference type="SAM" id="Phobius"/>
    </source>
</evidence>